<name>A0A8J2BHP9_9BACT</name>
<feature type="region of interest" description="Disordered" evidence="1">
    <location>
        <begin position="1"/>
        <end position="24"/>
    </location>
</feature>
<organism evidence="2 3">
    <name type="scientific">Candidatus Methylacidithermus pantelleriae</name>
    <dbReference type="NCBI Taxonomy" id="2744239"/>
    <lineage>
        <taxon>Bacteria</taxon>
        <taxon>Pseudomonadati</taxon>
        <taxon>Verrucomicrobiota</taxon>
        <taxon>Methylacidiphilae</taxon>
        <taxon>Methylacidiphilales</taxon>
        <taxon>Methylacidiphilaceae</taxon>
        <taxon>Candidatus Methylacidithermus</taxon>
    </lineage>
</organism>
<proteinExistence type="predicted"/>
<reference evidence="2" key="1">
    <citation type="submission" date="2021-02" db="EMBL/GenBank/DDBJ databases">
        <authorList>
            <person name="Cremers G."/>
            <person name="Picone N."/>
        </authorList>
    </citation>
    <scope>NUCLEOTIDE SEQUENCE</scope>
    <source>
        <strain evidence="2">PQ17</strain>
    </source>
</reference>
<comment type="caution">
    <text evidence="2">The sequence shown here is derived from an EMBL/GenBank/DDBJ whole genome shotgun (WGS) entry which is preliminary data.</text>
</comment>
<keyword evidence="3" id="KW-1185">Reference proteome</keyword>
<protein>
    <submittedName>
        <fullName evidence="2">Uncharacterized protein</fullName>
    </submittedName>
</protein>
<dbReference type="EMBL" id="CAJNOB010000011">
    <property type="protein sequence ID" value="CAF0695502.1"/>
    <property type="molecule type" value="Genomic_DNA"/>
</dbReference>
<sequence length="68" mass="7730">MGLLDTVEVPFPSATEQGRQGQDVDLVTTRGDDRDANWDSHLFKVSFRRSRFYAFLCSLAEPGHYHQG</sequence>
<evidence type="ECO:0000313" key="3">
    <source>
        <dbReference type="Proteomes" id="UP000663859"/>
    </source>
</evidence>
<gene>
    <name evidence="2" type="ORF">MPNT_190063</name>
</gene>
<evidence type="ECO:0000313" key="2">
    <source>
        <dbReference type="EMBL" id="CAF0695502.1"/>
    </source>
</evidence>
<dbReference type="Proteomes" id="UP000663859">
    <property type="component" value="Unassembled WGS sequence"/>
</dbReference>
<accession>A0A8J2BHP9</accession>
<evidence type="ECO:0000256" key="1">
    <source>
        <dbReference type="SAM" id="MobiDB-lite"/>
    </source>
</evidence>
<dbReference type="AlphaFoldDB" id="A0A8J2BHP9"/>